<accession>A0A7C8JPS6</accession>
<dbReference type="AlphaFoldDB" id="A0A7C8JPS6"/>
<comment type="caution">
    <text evidence="1">The sequence shown here is derived from an EMBL/GenBank/DDBJ whole genome shotgun (WGS) entry which is preliminary data.</text>
</comment>
<dbReference type="Proteomes" id="UP000480548">
    <property type="component" value="Unassembled WGS sequence"/>
</dbReference>
<dbReference type="EMBL" id="WIQZ01000093">
    <property type="protein sequence ID" value="KAF3125203.1"/>
    <property type="molecule type" value="Genomic_DNA"/>
</dbReference>
<name>A0A7C8JPS6_ORBOL</name>
<protein>
    <submittedName>
        <fullName evidence="1">Uncharacterized protein</fullName>
    </submittedName>
</protein>
<organism evidence="1 2">
    <name type="scientific">Orbilia oligospora</name>
    <name type="common">Nematode-trapping fungus</name>
    <name type="synonym">Arthrobotrys oligospora</name>
    <dbReference type="NCBI Taxonomy" id="2813651"/>
    <lineage>
        <taxon>Eukaryota</taxon>
        <taxon>Fungi</taxon>
        <taxon>Dikarya</taxon>
        <taxon>Ascomycota</taxon>
        <taxon>Pezizomycotina</taxon>
        <taxon>Orbiliomycetes</taxon>
        <taxon>Orbiliales</taxon>
        <taxon>Orbiliaceae</taxon>
        <taxon>Orbilia</taxon>
    </lineage>
</organism>
<proteinExistence type="predicted"/>
<reference evidence="1 2" key="1">
    <citation type="submission" date="2019-06" db="EMBL/GenBank/DDBJ databases">
        <authorList>
            <person name="Palmer J.M."/>
        </authorList>
    </citation>
    <scope>NUCLEOTIDE SEQUENCE [LARGE SCALE GENOMIC DNA]</scope>
    <source>
        <strain evidence="1 2">TWF703</strain>
    </source>
</reference>
<sequence>MNGGVVAEIPRNFLGNTPSELHAEIFKHLPSEELVGNIQAFPFIQDKLLSWNMTSLTAGQLVYFHGFLETGTLALPPSTVNTLKQNIITALPKAFQKFTDYVLEGHPLEPSFFNCYFDDISTTMEEIKECKTADAKKEPVTRFLEKFDKRNTIVRKFCTAVKTADPNGKMCRYGKVETPEHETWFIHLLFWLATDYVHKNRKGSAPLSEETIASLWSEFLFRVGILFGPEVGASLKDCVLPQGILLLKYRDYIVECSSSLPTVYNCLKTMAFKNQYVSIEDYATFILVNGLDRAYGLLQGDKNAIEFIAQPRTEREVFSWRNLWRNFEDEWDAEGSAS</sequence>
<evidence type="ECO:0000313" key="2">
    <source>
        <dbReference type="Proteomes" id="UP000480548"/>
    </source>
</evidence>
<gene>
    <name evidence="1" type="ORF">TWF703_011061</name>
</gene>
<evidence type="ECO:0000313" key="1">
    <source>
        <dbReference type="EMBL" id="KAF3125203.1"/>
    </source>
</evidence>